<name>A0AAN8PTK6_PATCE</name>
<evidence type="ECO:0000256" key="6">
    <source>
        <dbReference type="ARBA" id="ARBA00023049"/>
    </source>
</evidence>
<dbReference type="Proteomes" id="UP001347796">
    <property type="component" value="Unassembled WGS sequence"/>
</dbReference>
<dbReference type="GO" id="GO:0043171">
    <property type="term" value="P:peptide catabolic process"/>
    <property type="evidence" value="ECO:0007669"/>
    <property type="project" value="TreeGrafter"/>
</dbReference>
<comment type="similarity">
    <text evidence="1 12">Belongs to the peptidase M16 family.</text>
</comment>
<keyword evidence="3" id="KW-0479">Metal-binding</keyword>
<dbReference type="InterPro" id="IPR032632">
    <property type="entry name" value="Peptidase_M16_M"/>
</dbReference>
<dbReference type="Pfam" id="PF22456">
    <property type="entry name" value="PqqF-like_C_4"/>
    <property type="match status" value="1"/>
</dbReference>
<evidence type="ECO:0000259" key="14">
    <source>
        <dbReference type="Pfam" id="PF05193"/>
    </source>
</evidence>
<evidence type="ECO:0000256" key="8">
    <source>
        <dbReference type="ARBA" id="ARBA00066874"/>
    </source>
</evidence>
<evidence type="ECO:0000256" key="3">
    <source>
        <dbReference type="ARBA" id="ARBA00022723"/>
    </source>
</evidence>
<dbReference type="GO" id="GO:0046872">
    <property type="term" value="F:metal ion binding"/>
    <property type="evidence" value="ECO:0007669"/>
    <property type="project" value="UniProtKB-KW"/>
</dbReference>
<dbReference type="PANTHER" id="PTHR43690">
    <property type="entry name" value="NARDILYSIN"/>
    <property type="match status" value="1"/>
</dbReference>
<evidence type="ECO:0000256" key="10">
    <source>
        <dbReference type="ARBA" id="ARBA00074992"/>
    </source>
</evidence>
<dbReference type="PROSITE" id="PS00143">
    <property type="entry name" value="INSULINASE"/>
    <property type="match status" value="1"/>
</dbReference>
<dbReference type="InterPro" id="IPR001431">
    <property type="entry name" value="Pept_M16_Zn_BS"/>
</dbReference>
<sequence>MRLLTFVINSRKICVHNSNFLSERKVQYLSSMAAKYIKQMCDSDKICRSAEDKRTYRGLELTNGMKVLLVSDPETDKASAAMDVNIGHMKDPWELQGLAHFCEHMLFLGTEKYTEENEYNKFLNEHGGSSNAFTSVENTNFFFDIAADHLHGALDRFSQFFRCPLFTPSATEREVNAVNSENDKNLQNDSWRVLQLEKSLANPKHDYSKFGTGNKITLETNPTEAGTNVRDELLKFHSQYYSSNIMALCVLGKESLEELTDLVVPLFCDVENKNMAVPEWKEQPFGPEELMTRVNVVPVKDVRNLNVTWSIPDLQPYYASNPGHYLGHLIGHEGEGSLLSELKARGWVNMLMGGQKGGAKGFDFFIVNVDLTEEGLEHVDDIVTLIYQYINMLKNEGVKEWIFNECKDLSAMTFRFKDKEKPQSYTSKQSGFLHEFPLPEVLSGPYLLTKYQPELVDMVLEKLIPENMRILVIAKNFEKEVNQKEKWYGTEYQLEKLKEEQLMRWRTCGLHSNLRLPDKNEFIPTQFDLVPTDPEAPAFPELIKDSALTRLWYKKDDKFLLPKACTGLEFSSPYSYIDPVHSNMTYLFVTLFTDALNEYAYAAELAGLRYSLNCTQYGIHLNLGGYNDKQDILLQKILERLTSFRVDPKRYEIIKELYERSLKNFEANQPHSHVTYYTSVLMAEVFWTNQELLDSLEEVTLEKLEAFIPQLLSKLYIEALIYGNVSKQRAITIMETVETILTEKIGTKPSLPSQRKRYREIQLPDGCYYVYQKTNKVHKSSCIQIYYQTGIQEKQNNVLLELLCQVISEPCFNILRTQEQLGYIVMSGVRRSSGVQGLRFIIQSDKSPLYLETRVEAFIQKMKDYIELLTEEAFQKHVNALASKRAEQPKKMSAQNSRYWTEISSQQYQFDRDACEIACLKNLTKTDLCKYFMDLVVFEAPKRHKLSVHVISSSLTDSNNIDEDKSDGLSQSPPLPPPTIVEDINTFKNTLGLYPFAKPCIDFTNAKSKL</sequence>
<dbReference type="GO" id="GO:0004222">
    <property type="term" value="F:metalloendopeptidase activity"/>
    <property type="evidence" value="ECO:0007669"/>
    <property type="project" value="UniProtKB-EC"/>
</dbReference>
<dbReference type="FunFam" id="3.30.830.10:FF:000005">
    <property type="entry name" value="nardilysin isoform X1"/>
    <property type="match status" value="1"/>
</dbReference>
<protein>
    <recommendedName>
        <fullName evidence="9">Insulin-degrading enzyme</fullName>
        <ecNumber evidence="8">3.4.24.56</ecNumber>
    </recommendedName>
    <alternativeName>
        <fullName evidence="11">Insulin protease</fullName>
    </alternativeName>
    <alternativeName>
        <fullName evidence="10">Insulysin</fullName>
    </alternativeName>
</protein>
<dbReference type="PANTHER" id="PTHR43690:SF18">
    <property type="entry name" value="INSULIN-DEGRADING ENZYME-RELATED"/>
    <property type="match status" value="1"/>
</dbReference>
<accession>A0AAN8PTK6</accession>
<dbReference type="EC" id="3.4.24.56" evidence="8"/>
<evidence type="ECO:0000259" key="13">
    <source>
        <dbReference type="Pfam" id="PF00675"/>
    </source>
</evidence>
<keyword evidence="5" id="KW-0862">Zinc</keyword>
<dbReference type="GO" id="GO:0005739">
    <property type="term" value="C:mitochondrion"/>
    <property type="evidence" value="ECO:0007669"/>
    <property type="project" value="TreeGrafter"/>
</dbReference>
<keyword evidence="18" id="KW-1185">Reference proteome</keyword>
<evidence type="ECO:0000259" key="15">
    <source>
        <dbReference type="Pfam" id="PF16187"/>
    </source>
</evidence>
<dbReference type="Pfam" id="PF16187">
    <property type="entry name" value="Peptidase_M16_M"/>
    <property type="match status" value="1"/>
</dbReference>
<evidence type="ECO:0000256" key="4">
    <source>
        <dbReference type="ARBA" id="ARBA00022801"/>
    </source>
</evidence>
<evidence type="ECO:0000259" key="16">
    <source>
        <dbReference type="Pfam" id="PF22456"/>
    </source>
</evidence>
<dbReference type="EMBL" id="JAZGQO010000009">
    <property type="protein sequence ID" value="KAK6178601.1"/>
    <property type="molecule type" value="Genomic_DNA"/>
</dbReference>
<dbReference type="InterPro" id="IPR011765">
    <property type="entry name" value="Pept_M16_N"/>
</dbReference>
<dbReference type="InterPro" id="IPR054734">
    <property type="entry name" value="PqqF-like_C_4"/>
</dbReference>
<reference evidence="17 18" key="1">
    <citation type="submission" date="2024-01" db="EMBL/GenBank/DDBJ databases">
        <title>The genome of the rayed Mediterranean limpet Patella caerulea (Linnaeus, 1758).</title>
        <authorList>
            <person name="Anh-Thu Weber A."/>
            <person name="Halstead-Nussloch G."/>
        </authorList>
    </citation>
    <scope>NUCLEOTIDE SEQUENCE [LARGE SCALE GENOMIC DNA]</scope>
    <source>
        <strain evidence="17">AATW-2023a</strain>
        <tissue evidence="17">Whole specimen</tissue>
    </source>
</reference>
<comment type="caution">
    <text evidence="17">The sequence shown here is derived from an EMBL/GenBank/DDBJ whole genome shotgun (WGS) entry which is preliminary data.</text>
</comment>
<evidence type="ECO:0000313" key="17">
    <source>
        <dbReference type="EMBL" id="KAK6178601.1"/>
    </source>
</evidence>
<feature type="domain" description="Coenzyme PQQ synthesis protein F-like C-terminal lobe" evidence="16">
    <location>
        <begin position="802"/>
        <end position="900"/>
    </location>
</feature>
<dbReference type="InterPro" id="IPR007863">
    <property type="entry name" value="Peptidase_M16_C"/>
</dbReference>
<feature type="domain" description="Peptidase M16 N-terminal" evidence="13">
    <location>
        <begin position="66"/>
        <end position="204"/>
    </location>
</feature>
<dbReference type="GO" id="GO:0051603">
    <property type="term" value="P:proteolysis involved in protein catabolic process"/>
    <property type="evidence" value="ECO:0007669"/>
    <property type="project" value="TreeGrafter"/>
</dbReference>
<evidence type="ECO:0000256" key="7">
    <source>
        <dbReference type="ARBA" id="ARBA00052248"/>
    </source>
</evidence>
<evidence type="ECO:0000256" key="9">
    <source>
        <dbReference type="ARBA" id="ARBA00070422"/>
    </source>
</evidence>
<gene>
    <name evidence="17" type="ORF">SNE40_013354</name>
</gene>
<dbReference type="Pfam" id="PF05193">
    <property type="entry name" value="Peptidase_M16_C"/>
    <property type="match status" value="1"/>
</dbReference>
<keyword evidence="2" id="KW-0645">Protease</keyword>
<organism evidence="17 18">
    <name type="scientific">Patella caerulea</name>
    <name type="common">Rayed Mediterranean limpet</name>
    <dbReference type="NCBI Taxonomy" id="87958"/>
    <lineage>
        <taxon>Eukaryota</taxon>
        <taxon>Metazoa</taxon>
        <taxon>Spiralia</taxon>
        <taxon>Lophotrochozoa</taxon>
        <taxon>Mollusca</taxon>
        <taxon>Gastropoda</taxon>
        <taxon>Patellogastropoda</taxon>
        <taxon>Patelloidea</taxon>
        <taxon>Patellidae</taxon>
        <taxon>Patella</taxon>
    </lineage>
</organism>
<dbReference type="Gene3D" id="3.30.830.10">
    <property type="entry name" value="Metalloenzyme, LuxS/M16 peptidase-like"/>
    <property type="match status" value="4"/>
</dbReference>
<evidence type="ECO:0000256" key="5">
    <source>
        <dbReference type="ARBA" id="ARBA00022833"/>
    </source>
</evidence>
<feature type="domain" description="Peptidase M16 C-terminal" evidence="14">
    <location>
        <begin position="230"/>
        <end position="408"/>
    </location>
</feature>
<evidence type="ECO:0000256" key="1">
    <source>
        <dbReference type="ARBA" id="ARBA00007261"/>
    </source>
</evidence>
<evidence type="ECO:0000256" key="12">
    <source>
        <dbReference type="RuleBase" id="RU004447"/>
    </source>
</evidence>
<dbReference type="FunFam" id="3.30.830.10:FF:000004">
    <property type="entry name" value="Putative insulin-degrading enzyme"/>
    <property type="match status" value="1"/>
</dbReference>
<comment type="catalytic activity">
    <reaction evidence="7">
        <text>Degradation of insulin, glucagon and other polypeptides. No action on proteins.</text>
        <dbReference type="EC" id="3.4.24.56"/>
    </reaction>
</comment>
<keyword evidence="4" id="KW-0378">Hydrolase</keyword>
<keyword evidence="6" id="KW-0482">Metalloprotease</keyword>
<dbReference type="AlphaFoldDB" id="A0AAN8PTK6"/>
<dbReference type="FunFam" id="3.30.830.10:FF:000003">
    <property type="entry name" value="Insulin-degrading enzyme"/>
    <property type="match status" value="1"/>
</dbReference>
<evidence type="ECO:0000256" key="2">
    <source>
        <dbReference type="ARBA" id="ARBA00022670"/>
    </source>
</evidence>
<dbReference type="InterPro" id="IPR050626">
    <property type="entry name" value="Peptidase_M16"/>
</dbReference>
<dbReference type="GO" id="GO:0005829">
    <property type="term" value="C:cytosol"/>
    <property type="evidence" value="ECO:0007669"/>
    <property type="project" value="TreeGrafter"/>
</dbReference>
<dbReference type="InterPro" id="IPR011249">
    <property type="entry name" value="Metalloenz_LuxS/M16"/>
</dbReference>
<evidence type="ECO:0000256" key="11">
    <source>
        <dbReference type="ARBA" id="ARBA00080349"/>
    </source>
</evidence>
<dbReference type="Pfam" id="PF00675">
    <property type="entry name" value="Peptidase_M16"/>
    <property type="match status" value="1"/>
</dbReference>
<evidence type="ECO:0000313" key="18">
    <source>
        <dbReference type="Proteomes" id="UP001347796"/>
    </source>
</evidence>
<feature type="domain" description="Peptidase M16 middle/third" evidence="15">
    <location>
        <begin position="414"/>
        <end position="694"/>
    </location>
</feature>
<dbReference type="SUPFAM" id="SSF63411">
    <property type="entry name" value="LuxS/MPP-like metallohydrolase"/>
    <property type="match status" value="4"/>
</dbReference>
<proteinExistence type="inferred from homology"/>